<feature type="transmembrane region" description="Helical" evidence="5">
    <location>
        <begin position="52"/>
        <end position="72"/>
    </location>
</feature>
<dbReference type="Pfam" id="PF01694">
    <property type="entry name" value="Rhomboid"/>
    <property type="match status" value="1"/>
</dbReference>
<dbReference type="AlphaFoldDB" id="A0A062VCT2"/>
<feature type="transmembrane region" description="Helical" evidence="5">
    <location>
        <begin position="110"/>
        <end position="128"/>
    </location>
</feature>
<evidence type="ECO:0000256" key="1">
    <source>
        <dbReference type="ARBA" id="ARBA00004141"/>
    </source>
</evidence>
<dbReference type="InterPro" id="IPR022764">
    <property type="entry name" value="Peptidase_S54_rhomboid_dom"/>
</dbReference>
<dbReference type="PANTHER" id="PTHR43731">
    <property type="entry name" value="RHOMBOID PROTEASE"/>
    <property type="match status" value="1"/>
</dbReference>
<comment type="caution">
    <text evidence="7">The sequence shown here is derived from an EMBL/GenBank/DDBJ whole genome shotgun (WGS) entry which is preliminary data.</text>
</comment>
<name>A0A062VCT2_9EURY</name>
<feature type="transmembrane region" description="Helical" evidence="5">
    <location>
        <begin position="20"/>
        <end position="40"/>
    </location>
</feature>
<dbReference type="Proteomes" id="UP000027153">
    <property type="component" value="Unassembled WGS sequence"/>
</dbReference>
<evidence type="ECO:0000313" key="7">
    <source>
        <dbReference type="EMBL" id="KCZ73439.1"/>
    </source>
</evidence>
<keyword evidence="2 5" id="KW-0812">Transmembrane</keyword>
<feature type="transmembrane region" description="Helical" evidence="5">
    <location>
        <begin position="205"/>
        <end position="224"/>
    </location>
</feature>
<dbReference type="Gene3D" id="1.20.1540.10">
    <property type="entry name" value="Rhomboid-like"/>
    <property type="match status" value="1"/>
</dbReference>
<comment type="subcellular location">
    <subcellularLocation>
        <location evidence="1">Membrane</location>
        <topology evidence="1">Multi-pass membrane protein</topology>
    </subcellularLocation>
</comment>
<feature type="transmembrane region" description="Helical" evidence="5">
    <location>
        <begin position="78"/>
        <end position="98"/>
    </location>
</feature>
<dbReference type="RefSeq" id="WP_048088892.1">
    <property type="nucleotide sequence ID" value="NZ_JMIY01000001.1"/>
</dbReference>
<dbReference type="InterPro" id="IPR035952">
    <property type="entry name" value="Rhomboid-like_sf"/>
</dbReference>
<reference evidence="7 8" key="1">
    <citation type="journal article" date="2013" name="Nature">
        <title>Anaerobic oxidation of methane coupled to nitrate reduction in a novel archaeal lineage.</title>
        <authorList>
            <person name="Haroon M.F."/>
            <person name="Hu S."/>
            <person name="Shi Y."/>
            <person name="Imelfort M."/>
            <person name="Keller J."/>
            <person name="Hugenholtz P."/>
            <person name="Yuan Z."/>
            <person name="Tyson G.W."/>
        </authorList>
    </citation>
    <scope>NUCLEOTIDE SEQUENCE [LARGE SCALE GENOMIC DNA]</scope>
    <source>
        <strain evidence="7 8">ANME-2d</strain>
    </source>
</reference>
<evidence type="ECO:0000259" key="6">
    <source>
        <dbReference type="Pfam" id="PF01694"/>
    </source>
</evidence>
<sequence length="226" mass="24453">MFVPVGTEEPTPRRRFPVMTAAIVLLNILVFIYEVSIIITTNEGALNNFITAYGVIPAAVISGQSIHIPFYLTLFTSMFVHAGLAHLGFNMVFLMAFGDNVEDRLGPWNYLIFYLISGLAATFAHIAVNPTSQIPSVGASGAIAGVLSGYILFFPKGIVRMLLFIGPFITVTRIPAMIFIGFWFVVQLIIGIASLGAETAQTGGVAYWAHIGGFAAGFVLALLYRR</sequence>
<dbReference type="InterPro" id="IPR050925">
    <property type="entry name" value="Rhomboid_protease_S54"/>
</dbReference>
<evidence type="ECO:0000256" key="4">
    <source>
        <dbReference type="ARBA" id="ARBA00023136"/>
    </source>
</evidence>
<keyword evidence="4 5" id="KW-0472">Membrane</keyword>
<keyword evidence="3 5" id="KW-1133">Transmembrane helix</keyword>
<feature type="transmembrane region" description="Helical" evidence="5">
    <location>
        <begin position="134"/>
        <end position="153"/>
    </location>
</feature>
<feature type="domain" description="Peptidase S54 rhomboid" evidence="6">
    <location>
        <begin position="72"/>
        <end position="225"/>
    </location>
</feature>
<dbReference type="OrthoDB" id="26567at2157"/>
<dbReference type="GO" id="GO:0016020">
    <property type="term" value="C:membrane"/>
    <property type="evidence" value="ECO:0007669"/>
    <property type="project" value="UniProtKB-SubCell"/>
</dbReference>
<evidence type="ECO:0000256" key="3">
    <source>
        <dbReference type="ARBA" id="ARBA00022989"/>
    </source>
</evidence>
<keyword evidence="8" id="KW-1185">Reference proteome</keyword>
<accession>A0A062VCT2</accession>
<protein>
    <submittedName>
        <fullName evidence="7">Putative membrane protein</fullName>
    </submittedName>
</protein>
<organism evidence="7 8">
    <name type="scientific">Candidatus Methanoperedens nitratireducens</name>
    <dbReference type="NCBI Taxonomy" id="1392998"/>
    <lineage>
        <taxon>Archaea</taxon>
        <taxon>Methanobacteriati</taxon>
        <taxon>Methanobacteriota</taxon>
        <taxon>Stenosarchaea group</taxon>
        <taxon>Methanomicrobia</taxon>
        <taxon>Methanosarcinales</taxon>
        <taxon>ANME-2 cluster</taxon>
        <taxon>Candidatus Methanoperedentaceae</taxon>
        <taxon>Candidatus Methanoperedens</taxon>
    </lineage>
</organism>
<dbReference type="GO" id="GO:0004252">
    <property type="term" value="F:serine-type endopeptidase activity"/>
    <property type="evidence" value="ECO:0007669"/>
    <property type="project" value="InterPro"/>
</dbReference>
<evidence type="ECO:0000256" key="2">
    <source>
        <dbReference type="ARBA" id="ARBA00022692"/>
    </source>
</evidence>
<proteinExistence type="predicted"/>
<feature type="transmembrane region" description="Helical" evidence="5">
    <location>
        <begin position="174"/>
        <end position="193"/>
    </location>
</feature>
<dbReference type="FunFam" id="1.20.1540.10:FF:000027">
    <property type="entry name" value="Rhomboid family intramembrane serine protease"/>
    <property type="match status" value="1"/>
</dbReference>
<evidence type="ECO:0000313" key="8">
    <source>
        <dbReference type="Proteomes" id="UP000027153"/>
    </source>
</evidence>
<evidence type="ECO:0000256" key="5">
    <source>
        <dbReference type="SAM" id="Phobius"/>
    </source>
</evidence>
<gene>
    <name evidence="7" type="ORF">ANME2D_00506</name>
</gene>
<dbReference type="SUPFAM" id="SSF144091">
    <property type="entry name" value="Rhomboid-like"/>
    <property type="match status" value="1"/>
</dbReference>
<dbReference type="PANTHER" id="PTHR43731:SF26">
    <property type="entry name" value="RHOMBOID-LIKE PROTEIN 10, CHLOROPLASTIC"/>
    <property type="match status" value="1"/>
</dbReference>
<dbReference type="EMBL" id="JMIY01000001">
    <property type="protein sequence ID" value="KCZ73439.1"/>
    <property type="molecule type" value="Genomic_DNA"/>
</dbReference>